<proteinExistence type="predicted"/>
<gene>
    <name evidence="4" type="ORF">BaOVIS_017740</name>
</gene>
<comment type="caution">
    <text evidence="4">The sequence shown here is derived from an EMBL/GenBank/DDBJ whole genome shotgun (WGS) entry which is preliminary data.</text>
</comment>
<dbReference type="InterPro" id="IPR013083">
    <property type="entry name" value="Znf_RING/FYVE/PHD"/>
</dbReference>
<name>A0A9W5TAF2_BABOV</name>
<dbReference type="SUPFAM" id="SSF57850">
    <property type="entry name" value="RING/U-box"/>
    <property type="match status" value="1"/>
</dbReference>
<dbReference type="EMBL" id="BLIY01000015">
    <property type="protein sequence ID" value="GFE54370.1"/>
    <property type="molecule type" value="Genomic_DNA"/>
</dbReference>
<evidence type="ECO:0000259" key="3">
    <source>
        <dbReference type="PROSITE" id="PS50089"/>
    </source>
</evidence>
<dbReference type="GO" id="GO:0016874">
    <property type="term" value="F:ligase activity"/>
    <property type="evidence" value="ECO:0007669"/>
    <property type="project" value="UniProtKB-KW"/>
</dbReference>
<dbReference type="Proteomes" id="UP001057455">
    <property type="component" value="Unassembled WGS sequence"/>
</dbReference>
<organism evidence="4 5">
    <name type="scientific">Babesia ovis</name>
    <dbReference type="NCBI Taxonomy" id="5869"/>
    <lineage>
        <taxon>Eukaryota</taxon>
        <taxon>Sar</taxon>
        <taxon>Alveolata</taxon>
        <taxon>Apicomplexa</taxon>
        <taxon>Aconoidasida</taxon>
        <taxon>Piroplasmida</taxon>
        <taxon>Babesiidae</taxon>
        <taxon>Babesia</taxon>
    </lineage>
</organism>
<dbReference type="GO" id="GO:0016567">
    <property type="term" value="P:protein ubiquitination"/>
    <property type="evidence" value="ECO:0007669"/>
    <property type="project" value="TreeGrafter"/>
</dbReference>
<dbReference type="OrthoDB" id="10261999at2759"/>
<keyword evidence="5" id="KW-1185">Reference proteome</keyword>
<accession>A0A9W5TAF2</accession>
<dbReference type="PANTHER" id="PTHR22996">
    <property type="entry name" value="MAHOGUNIN"/>
    <property type="match status" value="1"/>
</dbReference>
<dbReference type="InterPro" id="IPR001841">
    <property type="entry name" value="Znf_RING"/>
</dbReference>
<evidence type="ECO:0000313" key="4">
    <source>
        <dbReference type="EMBL" id="GFE54370.1"/>
    </source>
</evidence>
<reference evidence="4" key="1">
    <citation type="submission" date="2019-12" db="EMBL/GenBank/DDBJ databases">
        <title>Genome sequence of Babesia ovis.</title>
        <authorList>
            <person name="Yamagishi J."/>
            <person name="Sevinc F."/>
            <person name="Xuan X."/>
        </authorList>
    </citation>
    <scope>NUCLEOTIDE SEQUENCE</scope>
    <source>
        <strain evidence="4">Selcuk</strain>
    </source>
</reference>
<dbReference type="InterPro" id="IPR045194">
    <property type="entry name" value="MGRN1/RNF157-like"/>
</dbReference>
<evidence type="ECO:0000313" key="5">
    <source>
        <dbReference type="Proteomes" id="UP001057455"/>
    </source>
</evidence>
<keyword evidence="1" id="KW-0862">Zinc</keyword>
<feature type="region of interest" description="Disordered" evidence="2">
    <location>
        <begin position="1"/>
        <end position="25"/>
    </location>
</feature>
<dbReference type="GO" id="GO:0008270">
    <property type="term" value="F:zinc ion binding"/>
    <property type="evidence" value="ECO:0007669"/>
    <property type="project" value="UniProtKB-KW"/>
</dbReference>
<feature type="domain" description="RING-type" evidence="3">
    <location>
        <begin position="250"/>
        <end position="289"/>
    </location>
</feature>
<keyword evidence="1" id="KW-0479">Metal-binding</keyword>
<keyword evidence="1" id="KW-0863">Zinc-finger</keyword>
<dbReference type="PANTHER" id="PTHR22996:SF0">
    <property type="entry name" value="RE60872P-RELATED"/>
    <property type="match status" value="1"/>
</dbReference>
<dbReference type="GO" id="GO:0005737">
    <property type="term" value="C:cytoplasm"/>
    <property type="evidence" value="ECO:0007669"/>
    <property type="project" value="TreeGrafter"/>
</dbReference>
<dbReference type="SMART" id="SM00184">
    <property type="entry name" value="RING"/>
    <property type="match status" value="1"/>
</dbReference>
<dbReference type="GO" id="GO:0061630">
    <property type="term" value="F:ubiquitin protein ligase activity"/>
    <property type="evidence" value="ECO:0007669"/>
    <property type="project" value="UniProtKB-EC"/>
</dbReference>
<dbReference type="Pfam" id="PF13920">
    <property type="entry name" value="zf-C3HC4_3"/>
    <property type="match status" value="1"/>
</dbReference>
<evidence type="ECO:0000256" key="1">
    <source>
        <dbReference type="PROSITE-ProRule" id="PRU00175"/>
    </source>
</evidence>
<sequence length="304" mass="33925">MGNHSGVLRNLPGRRRAAHEETEMTEVAPPQEIVMDGSSDLLLRSLIHSLVDDDPLAESKAISVGRSSLSGVRSMGAAIAVPKSSIRLELIGGDLFTIHFDYTSRAPATVTFSYLQTHQGLNNGIPSFSEPFIKLGPYELPVGEKLSFCQPVEDVRRHENLTLMFCSFQREKAHVPILLSFESHDHSFVLYVMAGLARNEVNNRWDFVVTKQRVRQGTFGYELQEVYGLNASALSTANGSDEDFERQRRCVVCLTNMKDTIVMPCRHMCLCHECATSMANDHQFCPMCRGTISHICQMSQVDKA</sequence>
<evidence type="ECO:0000256" key="2">
    <source>
        <dbReference type="SAM" id="MobiDB-lite"/>
    </source>
</evidence>
<keyword evidence="4" id="KW-0436">Ligase</keyword>
<protein>
    <submittedName>
        <fullName evidence="4">E3 ubiquitin- ligase MGRN1-like</fullName>
    </submittedName>
</protein>
<dbReference type="PROSITE" id="PS50089">
    <property type="entry name" value="ZF_RING_2"/>
    <property type="match status" value="1"/>
</dbReference>
<dbReference type="Gene3D" id="3.30.40.10">
    <property type="entry name" value="Zinc/RING finger domain, C3HC4 (zinc finger)"/>
    <property type="match status" value="1"/>
</dbReference>
<dbReference type="AlphaFoldDB" id="A0A9W5TAF2"/>